<gene>
    <name evidence="1" type="ORF">DNFV4_00080</name>
</gene>
<evidence type="ECO:0000313" key="1">
    <source>
        <dbReference type="EMBL" id="CAI4029662.1"/>
    </source>
</evidence>
<dbReference type="Proteomes" id="UP001179121">
    <property type="component" value="Chromosome"/>
</dbReference>
<dbReference type="AlphaFoldDB" id="A0AA86JY48"/>
<dbReference type="KEGG" id="nti:DNFV4_00080"/>
<reference evidence="1" key="1">
    <citation type="submission" date="2022-10" db="EMBL/GenBank/DDBJ databases">
        <authorList>
            <person name="Koch H."/>
        </authorList>
    </citation>
    <scope>NUCLEOTIDE SEQUENCE</scope>
    <source>
        <strain evidence="1">DNF</strain>
    </source>
</reference>
<name>A0AA86JY48_9BACT</name>
<keyword evidence="2" id="KW-1185">Reference proteome</keyword>
<sequence length="29" mass="3285">MNHFMDMLEQRENGIQKPVLIGSLITATP</sequence>
<dbReference type="EMBL" id="OX365700">
    <property type="protein sequence ID" value="CAI4029662.1"/>
    <property type="molecule type" value="Genomic_DNA"/>
</dbReference>
<evidence type="ECO:0000313" key="2">
    <source>
        <dbReference type="Proteomes" id="UP001179121"/>
    </source>
</evidence>
<protein>
    <submittedName>
        <fullName evidence="1">Uncharacterized protein</fullName>
    </submittedName>
</protein>
<proteinExistence type="predicted"/>
<accession>A0AA86JY48</accession>
<organism evidence="1 2">
    <name type="scientific">Nitrospira tepida</name>
    <dbReference type="NCBI Taxonomy" id="2973512"/>
    <lineage>
        <taxon>Bacteria</taxon>
        <taxon>Pseudomonadati</taxon>
        <taxon>Nitrospirota</taxon>
        <taxon>Nitrospiria</taxon>
        <taxon>Nitrospirales</taxon>
        <taxon>Nitrospiraceae</taxon>
        <taxon>Nitrospira</taxon>
    </lineage>
</organism>